<evidence type="ECO:0000256" key="4">
    <source>
        <dbReference type="HAMAP-Rule" id="MF_00636"/>
    </source>
</evidence>
<feature type="compositionally biased region" description="Basic and acidic residues" evidence="5">
    <location>
        <begin position="294"/>
        <end position="304"/>
    </location>
</feature>
<keyword evidence="3 4" id="KW-0342">GTP-binding</keyword>
<proteinExistence type="inferred from homology"/>
<evidence type="ECO:0000259" key="7">
    <source>
        <dbReference type="Pfam" id="PF22740"/>
    </source>
</evidence>
<evidence type="ECO:0000313" key="8">
    <source>
        <dbReference type="EMBL" id="WRP13902.1"/>
    </source>
</evidence>
<evidence type="ECO:0000259" key="6">
    <source>
        <dbReference type="Pfam" id="PF03668"/>
    </source>
</evidence>
<dbReference type="EMBL" id="CP141614">
    <property type="protein sequence ID" value="WRP13902.1"/>
    <property type="molecule type" value="Genomic_DNA"/>
</dbReference>
<dbReference type="PIRSF" id="PIRSF005052">
    <property type="entry name" value="P-loopkin"/>
    <property type="match status" value="1"/>
</dbReference>
<feature type="domain" description="RapZ-like N-terminal" evidence="6">
    <location>
        <begin position="21"/>
        <end position="169"/>
    </location>
</feature>
<dbReference type="Pfam" id="PF03668">
    <property type="entry name" value="RapZ-like_N"/>
    <property type="match status" value="1"/>
</dbReference>
<name>A0ABZ1BM66_9FIRM</name>
<keyword evidence="2 4" id="KW-0067">ATP-binding</keyword>
<dbReference type="Pfam" id="PF22740">
    <property type="entry name" value="PapZ_C"/>
    <property type="match status" value="1"/>
</dbReference>
<keyword evidence="1 4" id="KW-0547">Nucleotide-binding</keyword>
<evidence type="ECO:0000313" key="9">
    <source>
        <dbReference type="Proteomes" id="UP001333102"/>
    </source>
</evidence>
<accession>A0ABZ1BM66</accession>
<dbReference type="InterPro" id="IPR027417">
    <property type="entry name" value="P-loop_NTPase"/>
</dbReference>
<feature type="binding site" evidence="4">
    <location>
        <begin position="25"/>
        <end position="32"/>
    </location>
    <ligand>
        <name>ATP</name>
        <dbReference type="ChEBI" id="CHEBI:30616"/>
    </ligand>
</feature>
<dbReference type="InterPro" id="IPR053931">
    <property type="entry name" value="RapZ_C"/>
</dbReference>
<reference evidence="9" key="1">
    <citation type="submission" date="2023-12" db="EMBL/GenBank/DDBJ databases">
        <title>Novel isolates from deep terrestrial aquifers shed light on the physiology and ecology of the class Limnochordia.</title>
        <authorList>
            <person name="Karnachuk O.V."/>
            <person name="Lukina A.P."/>
            <person name="Avakyan M.R."/>
            <person name="Kadnikov V."/>
            <person name="Begmatov S."/>
            <person name="Beletsky A.V."/>
            <person name="Mardanov A.V."/>
            <person name="Ravin N.V."/>
        </authorList>
    </citation>
    <scope>NUCLEOTIDE SEQUENCE [LARGE SCALE GENOMIC DNA]</scope>
    <source>
        <strain evidence="9">LN</strain>
    </source>
</reference>
<gene>
    <name evidence="8" type="primary">rapZ</name>
    <name evidence="8" type="ORF">VLY81_10755</name>
</gene>
<feature type="region of interest" description="Disordered" evidence="5">
    <location>
        <begin position="294"/>
        <end position="324"/>
    </location>
</feature>
<dbReference type="PANTHER" id="PTHR30448">
    <property type="entry name" value="RNASE ADAPTER PROTEIN RAPZ"/>
    <property type="match status" value="1"/>
</dbReference>
<dbReference type="HAMAP" id="MF_00636">
    <property type="entry name" value="RapZ_like"/>
    <property type="match status" value="1"/>
</dbReference>
<dbReference type="Proteomes" id="UP001333102">
    <property type="component" value="Chromosome"/>
</dbReference>
<sequence length="324" mass="35837">MGSTTPERSSERPEGPRPIFVIVTGLSGAGKTEAMRALEDLGFFCVDNLPPALIPTFASLCQQSGRIDKAALVSDARGGQFFHDLFRALHELEEQGVRYRILFLEASDEALVRRFKETRRRHPLAPEGSVLEGIRAERQLLEPLRGRAHFIVDTTTLSPRQLREQVARQARQLSPTRGLSVTVVSFGYARGIPIDADLIFDVRFLPNPHYVPALQPLTGNDPAVAEYVFQWPLAQAFMERLYGLVDFLLPHFVDEGKQHLLIGIGCTGGQHRSVAVANELAAHLRRLGYDAVAEHRDVGRRPTPEPDEPPASGPDAPSGREETS</sequence>
<dbReference type="Gene3D" id="3.40.50.300">
    <property type="entry name" value="P-loop containing nucleotide triphosphate hydrolases"/>
    <property type="match status" value="1"/>
</dbReference>
<dbReference type="InterPro" id="IPR053930">
    <property type="entry name" value="RapZ-like_N"/>
</dbReference>
<evidence type="ECO:0000256" key="2">
    <source>
        <dbReference type="ARBA" id="ARBA00022840"/>
    </source>
</evidence>
<dbReference type="InterPro" id="IPR005337">
    <property type="entry name" value="RapZ-like"/>
</dbReference>
<dbReference type="NCBIfam" id="NF003828">
    <property type="entry name" value="PRK05416.1"/>
    <property type="match status" value="1"/>
</dbReference>
<keyword evidence="9" id="KW-1185">Reference proteome</keyword>
<dbReference type="PANTHER" id="PTHR30448:SF0">
    <property type="entry name" value="RNASE ADAPTER PROTEIN RAPZ"/>
    <property type="match status" value="1"/>
</dbReference>
<evidence type="ECO:0000256" key="1">
    <source>
        <dbReference type="ARBA" id="ARBA00022741"/>
    </source>
</evidence>
<organism evidence="8 9">
    <name type="scientific">Geochorda subterranea</name>
    <dbReference type="NCBI Taxonomy" id="3109564"/>
    <lineage>
        <taxon>Bacteria</taxon>
        <taxon>Bacillati</taxon>
        <taxon>Bacillota</taxon>
        <taxon>Limnochordia</taxon>
        <taxon>Limnochordales</taxon>
        <taxon>Geochordaceae</taxon>
        <taxon>Geochorda</taxon>
    </lineage>
</organism>
<dbReference type="SUPFAM" id="SSF52540">
    <property type="entry name" value="P-loop containing nucleoside triphosphate hydrolases"/>
    <property type="match status" value="1"/>
</dbReference>
<evidence type="ECO:0000256" key="3">
    <source>
        <dbReference type="ARBA" id="ARBA00023134"/>
    </source>
</evidence>
<dbReference type="RefSeq" id="WP_324668165.1">
    <property type="nucleotide sequence ID" value="NZ_CP141614.1"/>
</dbReference>
<protein>
    <submittedName>
        <fullName evidence="8">RNase adapter RapZ</fullName>
    </submittedName>
</protein>
<feature type="domain" description="RapZ C-terminal" evidence="7">
    <location>
        <begin position="180"/>
        <end position="298"/>
    </location>
</feature>
<evidence type="ECO:0000256" key="5">
    <source>
        <dbReference type="SAM" id="MobiDB-lite"/>
    </source>
</evidence>
<feature type="binding site" evidence="4">
    <location>
        <begin position="75"/>
        <end position="78"/>
    </location>
    <ligand>
        <name>GTP</name>
        <dbReference type="ChEBI" id="CHEBI:37565"/>
    </ligand>
</feature>